<dbReference type="Proteomes" id="UP001168694">
    <property type="component" value="Unassembled WGS sequence"/>
</dbReference>
<dbReference type="EC" id="3.1.2.-" evidence="2"/>
<dbReference type="RefSeq" id="WP_290401144.1">
    <property type="nucleotide sequence ID" value="NZ_JAUHLN010000004.1"/>
</dbReference>
<name>A0ABT8EAT6_9BACL</name>
<feature type="domain" description="Thioesterase" evidence="1">
    <location>
        <begin position="55"/>
        <end position="140"/>
    </location>
</feature>
<accession>A0ABT8EAT6</accession>
<evidence type="ECO:0000313" key="3">
    <source>
        <dbReference type="Proteomes" id="UP001168694"/>
    </source>
</evidence>
<dbReference type="EMBL" id="JAUHLN010000004">
    <property type="protein sequence ID" value="MDN4075026.1"/>
    <property type="molecule type" value="Genomic_DNA"/>
</dbReference>
<keyword evidence="2" id="KW-0378">Hydrolase</keyword>
<dbReference type="CDD" id="cd03443">
    <property type="entry name" value="PaaI_thioesterase"/>
    <property type="match status" value="1"/>
</dbReference>
<comment type="caution">
    <text evidence="2">The sequence shown here is derived from an EMBL/GenBank/DDBJ whole genome shotgun (WGS) entry which is preliminary data.</text>
</comment>
<dbReference type="SUPFAM" id="SSF54637">
    <property type="entry name" value="Thioesterase/thiol ester dehydrase-isomerase"/>
    <property type="match status" value="1"/>
</dbReference>
<reference evidence="2" key="1">
    <citation type="submission" date="2023-06" db="EMBL/GenBank/DDBJ databases">
        <title>Draft Genome Sequences of Representative Paenibacillus Polymyxa, Bacillus cereus, Fictibacillus sp., and Brevibacillus agri Strains Isolated from Amazonian Dark Earth.</title>
        <authorList>
            <person name="Pellegrinetti T.A."/>
            <person name="Cunha I.C.M."/>
            <person name="Chaves M.G."/>
            <person name="Freitas A.S."/>
            <person name="Silva A.V.R."/>
            <person name="Tsai S.M."/>
            <person name="Mendes L.W."/>
        </authorList>
    </citation>
    <scope>NUCLEOTIDE SEQUENCE</scope>
    <source>
        <strain evidence="2">CENA-BCM004</strain>
    </source>
</reference>
<sequence length="164" mass="18038">MEQQKAVQDVYTDDYSWCYGCGRLNKDGHHFKTKWNGDQTETVYMPQPEHTAVPGFVYGGVIASLMDCHGTGSASLALHRNNGHEPGDGAEPPRFVTASLKVDFMKPTPHGKVLRASGTLEEVHPKKWKVHTEVFAGDTLCVKGEVIAVVMPDSFLQNAKNTNP</sequence>
<keyword evidence="3" id="KW-1185">Reference proteome</keyword>
<gene>
    <name evidence="2" type="ORF">QYF49_18815</name>
</gene>
<dbReference type="GO" id="GO:0016787">
    <property type="term" value="F:hydrolase activity"/>
    <property type="evidence" value="ECO:0007669"/>
    <property type="project" value="UniProtKB-KW"/>
</dbReference>
<organism evidence="2 3">
    <name type="scientific">Fictibacillus terranigra</name>
    <dbReference type="NCBI Taxonomy" id="3058424"/>
    <lineage>
        <taxon>Bacteria</taxon>
        <taxon>Bacillati</taxon>
        <taxon>Bacillota</taxon>
        <taxon>Bacilli</taxon>
        <taxon>Bacillales</taxon>
        <taxon>Fictibacillaceae</taxon>
        <taxon>Fictibacillus</taxon>
    </lineage>
</organism>
<evidence type="ECO:0000259" key="1">
    <source>
        <dbReference type="Pfam" id="PF03061"/>
    </source>
</evidence>
<protein>
    <submittedName>
        <fullName evidence="2">PaaI family thioesterase</fullName>
        <ecNumber evidence="2">3.1.2.-</ecNumber>
    </submittedName>
</protein>
<dbReference type="InterPro" id="IPR006683">
    <property type="entry name" value="Thioestr_dom"/>
</dbReference>
<evidence type="ECO:0000313" key="2">
    <source>
        <dbReference type="EMBL" id="MDN4075026.1"/>
    </source>
</evidence>
<dbReference type="Gene3D" id="3.10.129.10">
    <property type="entry name" value="Hotdog Thioesterase"/>
    <property type="match status" value="1"/>
</dbReference>
<dbReference type="InterPro" id="IPR029069">
    <property type="entry name" value="HotDog_dom_sf"/>
</dbReference>
<dbReference type="Pfam" id="PF03061">
    <property type="entry name" value="4HBT"/>
    <property type="match status" value="1"/>
</dbReference>
<proteinExistence type="predicted"/>